<reference evidence="1" key="2">
    <citation type="submission" date="2024-04" db="UniProtKB">
        <authorList>
            <consortium name="Ensembl"/>
        </authorList>
    </citation>
    <scope>IDENTIFICATION</scope>
</reference>
<dbReference type="eggNOG" id="ENOG502SCKJ">
    <property type="taxonomic scope" value="Eukaryota"/>
</dbReference>
<proteinExistence type="predicted"/>
<dbReference type="Bgee" id="ENSGACG00000008264">
    <property type="expression patterns" value="Expressed in pharyngeal gill and 12 other cell types or tissues"/>
</dbReference>
<dbReference type="InParanoid" id="G3NZZ4"/>
<evidence type="ECO:0000313" key="1">
    <source>
        <dbReference type="Ensembl" id="ENSGACP00000010917.1"/>
    </source>
</evidence>
<accession>G3NZZ4</accession>
<dbReference type="Ensembl" id="ENSGACT00000010940.1">
    <property type="protein sequence ID" value="ENSGACP00000010917.1"/>
    <property type="gene ID" value="ENSGACG00000008264.1"/>
</dbReference>
<sequence>MIVLLKGREGEILSGLRELIIGLELGDSRELISSTLCVSHRTDIRDPVKCYGVSMATPSAIAPKKGPFPRRFVIAASCLYYWDEYVAGAVLTYYPTKQKKPDYDGTIQLPQWVRCQAFSLSQEEETPPCLSCSNLFGLWTNSNDEWVYGNCGEVESLSNLFEKEGDVKERARPTSPLYSDQKRDKYKREMCNALKNSLKEKKFTWREGDFYIPS</sequence>
<dbReference type="AlphaFoldDB" id="G3NZZ4"/>
<reference evidence="1" key="1">
    <citation type="submission" date="2006-01" db="EMBL/GenBank/DDBJ databases">
        <authorList>
            <person name="Lindblad-Toh K."/>
            <person name="Mauceli E."/>
            <person name="Grabherr M."/>
            <person name="Chang J.L."/>
            <person name="Lander E.S."/>
        </authorList>
    </citation>
    <scope>NUCLEOTIDE SEQUENCE [LARGE SCALE GENOMIC DNA]</scope>
</reference>
<name>G3NZZ4_GASAC</name>
<organism evidence="1">
    <name type="scientific">Gasterosteus aculeatus</name>
    <name type="common">Three-spined stickleback</name>
    <dbReference type="NCBI Taxonomy" id="69293"/>
    <lineage>
        <taxon>Eukaryota</taxon>
        <taxon>Metazoa</taxon>
        <taxon>Chordata</taxon>
        <taxon>Craniata</taxon>
        <taxon>Vertebrata</taxon>
        <taxon>Euteleostomi</taxon>
        <taxon>Actinopterygii</taxon>
        <taxon>Neopterygii</taxon>
        <taxon>Teleostei</taxon>
        <taxon>Neoteleostei</taxon>
        <taxon>Acanthomorphata</taxon>
        <taxon>Eupercaria</taxon>
        <taxon>Perciformes</taxon>
        <taxon>Cottioidei</taxon>
        <taxon>Gasterosteales</taxon>
        <taxon>Gasterosteidae</taxon>
        <taxon>Gasterosteus</taxon>
    </lineage>
</organism>
<protein>
    <submittedName>
        <fullName evidence="1">Uncharacterized protein</fullName>
    </submittedName>
</protein>